<feature type="transmembrane region" description="Helical" evidence="6">
    <location>
        <begin position="6"/>
        <end position="29"/>
    </location>
</feature>
<evidence type="ECO:0000256" key="1">
    <source>
        <dbReference type="ARBA" id="ARBA00004141"/>
    </source>
</evidence>
<keyword evidence="5 6" id="KW-0472">Membrane</keyword>
<evidence type="ECO:0000256" key="4">
    <source>
        <dbReference type="ARBA" id="ARBA00022989"/>
    </source>
</evidence>
<protein>
    <submittedName>
        <fullName evidence="7">Putative membrane protein</fullName>
    </submittedName>
</protein>
<dbReference type="Proteomes" id="UP000029640">
    <property type="component" value="Unassembled WGS sequence"/>
</dbReference>
<dbReference type="STRING" id="1265313.HRUBRA_02386"/>
<evidence type="ECO:0000313" key="8">
    <source>
        <dbReference type="Proteomes" id="UP000029640"/>
    </source>
</evidence>
<dbReference type="InterPro" id="IPR002549">
    <property type="entry name" value="AI-2E-like"/>
</dbReference>
<dbReference type="PATRIC" id="fig|1265313.6.peg.2356"/>
<keyword evidence="4 6" id="KW-1133">Transmembrane helix</keyword>
<keyword evidence="3 6" id="KW-0812">Transmembrane</keyword>
<reference evidence="7 8" key="1">
    <citation type="journal article" date="2014" name="Genome Announc.">
        <title>Genome Sequence of Gammaproteobacterial Pseudohaliea rubra Type Strain DSM 19751, Isolated from Coastal Seawater of the Mediterranean Sea.</title>
        <authorList>
            <person name="Spring S."/>
            <person name="Fiebig A."/>
            <person name="Riedel T."/>
            <person name="Goker M."/>
            <person name="Klenk H.P."/>
        </authorList>
    </citation>
    <scope>NUCLEOTIDE SEQUENCE [LARGE SCALE GENOMIC DNA]</scope>
    <source>
        <strain evidence="7 8">DSM 19751</strain>
    </source>
</reference>
<accession>A0A095WWM0</accession>
<evidence type="ECO:0000256" key="6">
    <source>
        <dbReference type="SAM" id="Phobius"/>
    </source>
</evidence>
<evidence type="ECO:0000256" key="2">
    <source>
        <dbReference type="ARBA" id="ARBA00009773"/>
    </source>
</evidence>
<evidence type="ECO:0000256" key="3">
    <source>
        <dbReference type="ARBA" id="ARBA00022692"/>
    </source>
</evidence>
<gene>
    <name evidence="7" type="ORF">HRUBRA_02386</name>
</gene>
<organism evidence="7 8">
    <name type="scientific">Pseudohaliea rubra DSM 19751</name>
    <dbReference type="NCBI Taxonomy" id="1265313"/>
    <lineage>
        <taxon>Bacteria</taxon>
        <taxon>Pseudomonadati</taxon>
        <taxon>Pseudomonadota</taxon>
        <taxon>Gammaproteobacteria</taxon>
        <taxon>Cellvibrionales</taxon>
        <taxon>Halieaceae</taxon>
        <taxon>Pseudohaliea</taxon>
    </lineage>
</organism>
<dbReference type="eggNOG" id="COG0628">
    <property type="taxonomic scope" value="Bacteria"/>
</dbReference>
<evidence type="ECO:0000256" key="5">
    <source>
        <dbReference type="ARBA" id="ARBA00023136"/>
    </source>
</evidence>
<proteinExistence type="inferred from homology"/>
<comment type="similarity">
    <text evidence="2">Belongs to the autoinducer-2 exporter (AI-2E) (TC 2.A.86) family.</text>
</comment>
<evidence type="ECO:0000313" key="7">
    <source>
        <dbReference type="EMBL" id="KGE03039.1"/>
    </source>
</evidence>
<dbReference type="AlphaFoldDB" id="A0A095WWM0"/>
<feature type="transmembrane region" description="Helical" evidence="6">
    <location>
        <begin position="70"/>
        <end position="90"/>
    </location>
</feature>
<comment type="subcellular location">
    <subcellularLocation>
        <location evidence="1">Membrane</location>
        <topology evidence="1">Multi-pass membrane protein</topology>
    </subcellularLocation>
</comment>
<dbReference type="HOGENOM" id="CLU_117552_1_0_6"/>
<name>A0A095WWM0_9GAMM</name>
<feature type="transmembrane region" description="Helical" evidence="6">
    <location>
        <begin position="102"/>
        <end position="131"/>
    </location>
</feature>
<keyword evidence="8" id="KW-1185">Reference proteome</keyword>
<dbReference type="GO" id="GO:0016020">
    <property type="term" value="C:membrane"/>
    <property type="evidence" value="ECO:0007669"/>
    <property type="project" value="UniProtKB-SubCell"/>
</dbReference>
<dbReference type="EMBL" id="AUVB01000074">
    <property type="protein sequence ID" value="KGE03039.1"/>
    <property type="molecule type" value="Genomic_DNA"/>
</dbReference>
<dbReference type="Pfam" id="PF01594">
    <property type="entry name" value="AI-2E_transport"/>
    <property type="match status" value="1"/>
</dbReference>
<sequence length="152" mass="15359">MATTRSVAAGVIGVAFIQAVLFGAGFILAGIPWPGFLALVVLVIGIIQLPAIVVTLPAIGWVWVAGDTSAAAATALTVYFFSAGLADNILKPLLLGRGVDAPMPVILLGALGGMVTSGLMGLFTGAVLLAMGYQLLMGWVDRAPADAGREPA</sequence>
<feature type="transmembrane region" description="Helical" evidence="6">
    <location>
        <begin position="36"/>
        <end position="64"/>
    </location>
</feature>
<comment type="caution">
    <text evidence="7">The sequence shown here is derived from an EMBL/GenBank/DDBJ whole genome shotgun (WGS) entry which is preliminary data.</text>
</comment>